<organism evidence="1 2">
    <name type="scientific">Austropuccinia psidii MF-1</name>
    <dbReference type="NCBI Taxonomy" id="1389203"/>
    <lineage>
        <taxon>Eukaryota</taxon>
        <taxon>Fungi</taxon>
        <taxon>Dikarya</taxon>
        <taxon>Basidiomycota</taxon>
        <taxon>Pucciniomycotina</taxon>
        <taxon>Pucciniomycetes</taxon>
        <taxon>Pucciniales</taxon>
        <taxon>Sphaerophragmiaceae</taxon>
        <taxon>Austropuccinia</taxon>
    </lineage>
</organism>
<protein>
    <submittedName>
        <fullName evidence="1">Uncharacterized protein</fullName>
    </submittedName>
</protein>
<proteinExistence type="predicted"/>
<evidence type="ECO:0000313" key="2">
    <source>
        <dbReference type="Proteomes" id="UP000765509"/>
    </source>
</evidence>
<gene>
    <name evidence="1" type="ORF">O181_081683</name>
</gene>
<dbReference type="Proteomes" id="UP000765509">
    <property type="component" value="Unassembled WGS sequence"/>
</dbReference>
<name>A0A9Q3FL24_9BASI</name>
<evidence type="ECO:0000313" key="1">
    <source>
        <dbReference type="EMBL" id="MBW0541968.1"/>
    </source>
</evidence>
<comment type="caution">
    <text evidence="1">The sequence shown here is derived from an EMBL/GenBank/DDBJ whole genome shotgun (WGS) entry which is preliminary data.</text>
</comment>
<sequence length="190" mass="22974">MQGYEEKNWKKLKEELVTEWGIVEPDRRYSPEYLEKLFTHTKRSVGIKNLSEYKRFIGEYEKITNYLYEYGYIGREVENNEEFYSSFSPEIRTSIVRYMRRDKVMIQARDGRYIVPETQVLKSYIEQELEAVIISRDIVEDKTSQDEFSYPNSDRSKEKKVKFEDKMMENALNELKELNKMIKEQQIPKL</sequence>
<keyword evidence="2" id="KW-1185">Reference proteome</keyword>
<dbReference type="EMBL" id="AVOT02046649">
    <property type="protein sequence ID" value="MBW0541968.1"/>
    <property type="molecule type" value="Genomic_DNA"/>
</dbReference>
<dbReference type="OrthoDB" id="2506366at2759"/>
<accession>A0A9Q3FL24</accession>
<reference evidence="1" key="1">
    <citation type="submission" date="2021-03" db="EMBL/GenBank/DDBJ databases">
        <title>Draft genome sequence of rust myrtle Austropuccinia psidii MF-1, a brazilian biotype.</title>
        <authorList>
            <person name="Quecine M.C."/>
            <person name="Pachon D.M.R."/>
            <person name="Bonatelli M.L."/>
            <person name="Correr F.H."/>
            <person name="Franceschini L.M."/>
            <person name="Leite T.F."/>
            <person name="Margarido G.R.A."/>
            <person name="Almeida C.A."/>
            <person name="Ferrarezi J.A."/>
            <person name="Labate C.A."/>
        </authorList>
    </citation>
    <scope>NUCLEOTIDE SEQUENCE</scope>
    <source>
        <strain evidence="1">MF-1</strain>
    </source>
</reference>
<dbReference type="AlphaFoldDB" id="A0A9Q3FL24"/>